<feature type="compositionally biased region" description="Acidic residues" evidence="7">
    <location>
        <begin position="558"/>
        <end position="568"/>
    </location>
</feature>
<dbReference type="AlphaFoldDB" id="A0AAW1T4L8"/>
<evidence type="ECO:0000259" key="8">
    <source>
        <dbReference type="Pfam" id="PF14738"/>
    </source>
</evidence>
<dbReference type="InterPro" id="IPR032840">
    <property type="entry name" value="CFAP91_dom"/>
</dbReference>
<sequence length="600" mass="64390">MPAERAYDAFYDGTYTLSSFHDYARVQAKGGGGTVAPVPVYQNFFSSLPHYPAQGFRYEATNALPAYIKTAAVAQGTRPADKAQRSGPATVSGSHRVRFSSSKQLTFVRFCNKQGQLEDASLAGNQSGALGTTSGASSIPGIRAVGTQSDYRESEAQTGPWEPPFKVPGNPTGKQAGRSAAVAAPGPELTLLRGLDLPMGSLPSQAEVALRERLLSEWEEAEWDERDEEVEADQKQALAHLQKALLLREQHIEAGHAVRIAAVHSKRSQAQQPRFARLHRQRVGASRRLASLQRAFRSLPPAGEPPLAPTVDAYAEFTSNVYAPLQRLGRFPETCRPIGHPEVRQYDFPEPDPSALKASLPQSALHPRNPSACKQPPKPRLKSDAHRDSQTWSPPRSPRSPKSPRKATIHIEEALVPEIAALRQFEHQDQAAVTLQRVLRGRAAQQAAYASMRSQAAAVQMLMGSEALPAFDTTPPPTAPPLTLVDTGDRSAAPSVPGLNLPERPATPGGMSTASNIEPSPQPAAVSLSASLSRRHSPLAERLALKSRDADVGSAGEEPADAANDEDTSLVLDGISNEPVTAERADSSHGELRSRGIGSF</sequence>
<evidence type="ECO:0000256" key="2">
    <source>
        <dbReference type="ARBA" id="ARBA00022490"/>
    </source>
</evidence>
<evidence type="ECO:0000256" key="5">
    <source>
        <dbReference type="ARBA" id="ARBA00029468"/>
    </source>
</evidence>
<dbReference type="GO" id="GO:0005930">
    <property type="term" value="C:axoneme"/>
    <property type="evidence" value="ECO:0007669"/>
    <property type="project" value="UniProtKB-SubCell"/>
</dbReference>
<evidence type="ECO:0000256" key="6">
    <source>
        <dbReference type="ARBA" id="ARBA00029555"/>
    </source>
</evidence>
<keyword evidence="10" id="KW-1185">Reference proteome</keyword>
<keyword evidence="2" id="KW-0963">Cytoplasm</keyword>
<evidence type="ECO:0000256" key="7">
    <source>
        <dbReference type="SAM" id="MobiDB-lite"/>
    </source>
</evidence>
<reference evidence="9 10" key="1">
    <citation type="journal article" date="2024" name="Nat. Commun.">
        <title>Phylogenomics reveals the evolutionary origins of lichenization in chlorophyte algae.</title>
        <authorList>
            <person name="Puginier C."/>
            <person name="Libourel C."/>
            <person name="Otte J."/>
            <person name="Skaloud P."/>
            <person name="Haon M."/>
            <person name="Grisel S."/>
            <person name="Petersen M."/>
            <person name="Berrin J.G."/>
            <person name="Delaux P.M."/>
            <person name="Dal Grande F."/>
            <person name="Keller J."/>
        </authorList>
    </citation>
    <scope>NUCLEOTIDE SEQUENCE [LARGE SCALE GENOMIC DNA]</scope>
    <source>
        <strain evidence="9 10">SAG 2523</strain>
    </source>
</reference>
<evidence type="ECO:0000256" key="1">
    <source>
        <dbReference type="ARBA" id="ARBA00004430"/>
    </source>
</evidence>
<comment type="similarity">
    <text evidence="5">Belongs to the CFAP91 family.</text>
</comment>
<evidence type="ECO:0000256" key="3">
    <source>
        <dbReference type="ARBA" id="ARBA00023212"/>
    </source>
</evidence>
<dbReference type="Pfam" id="PF14738">
    <property type="entry name" value="CFAP91"/>
    <property type="match status" value="1"/>
</dbReference>
<dbReference type="PROSITE" id="PS50096">
    <property type="entry name" value="IQ"/>
    <property type="match status" value="1"/>
</dbReference>
<accession>A0AAW1T4L8</accession>
<comment type="caution">
    <text evidence="9">The sequence shown here is derived from an EMBL/GenBank/DDBJ whole genome shotgun (WGS) entry which is preliminary data.</text>
</comment>
<evidence type="ECO:0000313" key="9">
    <source>
        <dbReference type="EMBL" id="KAK9864490.1"/>
    </source>
</evidence>
<dbReference type="InterPro" id="IPR026720">
    <property type="entry name" value="CFAP91"/>
</dbReference>
<feature type="compositionally biased region" description="Low complexity" evidence="7">
    <location>
        <begin position="523"/>
        <end position="532"/>
    </location>
</feature>
<feature type="domain" description="CFAP91" evidence="8">
    <location>
        <begin position="202"/>
        <end position="288"/>
    </location>
</feature>
<protein>
    <recommendedName>
        <fullName evidence="6">Cilia- and flagella-associated protein 91</fullName>
    </recommendedName>
</protein>
<dbReference type="PANTHER" id="PTHR22455">
    <property type="entry name" value="CILIA- AND FLAGELLA-ASSOCIATED PROTEIN 91"/>
    <property type="match status" value="1"/>
</dbReference>
<dbReference type="EMBL" id="JALJOV010000346">
    <property type="protein sequence ID" value="KAK9864490.1"/>
    <property type="molecule type" value="Genomic_DNA"/>
</dbReference>
<organism evidence="9 10">
    <name type="scientific">Apatococcus fuscideae</name>
    <dbReference type="NCBI Taxonomy" id="2026836"/>
    <lineage>
        <taxon>Eukaryota</taxon>
        <taxon>Viridiplantae</taxon>
        <taxon>Chlorophyta</taxon>
        <taxon>core chlorophytes</taxon>
        <taxon>Trebouxiophyceae</taxon>
        <taxon>Chlorellales</taxon>
        <taxon>Chlorellaceae</taxon>
        <taxon>Apatococcus</taxon>
    </lineage>
</organism>
<feature type="region of interest" description="Disordered" evidence="7">
    <location>
        <begin position="342"/>
        <end position="406"/>
    </location>
</feature>
<gene>
    <name evidence="9" type="ORF">WJX84_001889</name>
</gene>
<dbReference type="PANTHER" id="PTHR22455:SF10">
    <property type="entry name" value="CILIA- AND FLAGELLA-ASSOCIATED PROTEIN 91"/>
    <property type="match status" value="1"/>
</dbReference>
<feature type="region of interest" description="Disordered" evidence="7">
    <location>
        <begin position="487"/>
        <end position="600"/>
    </location>
</feature>
<keyword evidence="4" id="KW-0966">Cell projection</keyword>
<evidence type="ECO:0000313" key="10">
    <source>
        <dbReference type="Proteomes" id="UP001485043"/>
    </source>
</evidence>
<evidence type="ECO:0000256" key="4">
    <source>
        <dbReference type="ARBA" id="ARBA00023273"/>
    </source>
</evidence>
<feature type="compositionally biased region" description="Basic and acidic residues" evidence="7">
    <location>
        <begin position="581"/>
        <end position="594"/>
    </location>
</feature>
<keyword evidence="3" id="KW-0206">Cytoskeleton</keyword>
<proteinExistence type="inferred from homology"/>
<name>A0AAW1T4L8_9CHLO</name>
<dbReference type="Proteomes" id="UP001485043">
    <property type="component" value="Unassembled WGS sequence"/>
</dbReference>
<comment type="subcellular location">
    <subcellularLocation>
        <location evidence="1">Cytoplasm</location>
        <location evidence="1">Cytoskeleton</location>
        <location evidence="1">Cilium axoneme</location>
    </subcellularLocation>
</comment>